<feature type="compositionally biased region" description="Basic and acidic residues" evidence="17">
    <location>
        <begin position="167"/>
        <end position="200"/>
    </location>
</feature>
<feature type="region of interest" description="Disordered" evidence="17">
    <location>
        <begin position="1721"/>
        <end position="1762"/>
    </location>
</feature>
<feature type="compositionally biased region" description="Low complexity" evidence="17">
    <location>
        <begin position="402"/>
        <end position="412"/>
    </location>
</feature>
<dbReference type="PROSITE" id="PS50106">
    <property type="entry name" value="PDZ"/>
    <property type="match status" value="1"/>
</dbReference>
<feature type="region of interest" description="Disordered" evidence="17">
    <location>
        <begin position="1428"/>
        <end position="1458"/>
    </location>
</feature>
<dbReference type="FunFam" id="2.30.42.10:FF:000010">
    <property type="entry name" value="Neurabin-1 isoform 1"/>
    <property type="match status" value="1"/>
</dbReference>
<keyword evidence="6" id="KW-0524">Neurogenesis</keyword>
<evidence type="ECO:0000259" key="18">
    <source>
        <dbReference type="PROSITE" id="PS50105"/>
    </source>
</evidence>
<feature type="region of interest" description="Disordered" evidence="17">
    <location>
        <begin position="1487"/>
        <end position="1576"/>
    </location>
</feature>
<evidence type="ECO:0000256" key="8">
    <source>
        <dbReference type="ARBA" id="ARBA00023054"/>
    </source>
</evidence>
<dbReference type="GeneID" id="108734606"/>
<evidence type="ECO:0000313" key="21">
    <source>
        <dbReference type="RefSeq" id="XP_025836701.1"/>
    </source>
</evidence>
<evidence type="ECO:0000256" key="16">
    <source>
        <dbReference type="SAM" id="Coils"/>
    </source>
</evidence>
<feature type="compositionally biased region" description="Basic and acidic residues" evidence="17">
    <location>
        <begin position="1168"/>
        <end position="1187"/>
    </location>
</feature>
<dbReference type="Proteomes" id="UP000192223">
    <property type="component" value="Unplaced"/>
</dbReference>
<dbReference type="InterPro" id="IPR043446">
    <property type="entry name" value="Neurabin-like"/>
</dbReference>
<dbReference type="InterPro" id="IPR013761">
    <property type="entry name" value="SAM/pointed_sf"/>
</dbReference>
<comment type="subcellular location">
    <subcellularLocation>
        <location evidence="1">Cytoplasm</location>
        <location evidence="1">Cytoskeleton</location>
    </subcellularLocation>
    <subcellularLocation>
        <location evidence="11">Synapse</location>
    </subcellularLocation>
</comment>
<feature type="compositionally biased region" description="Polar residues" evidence="17">
    <location>
        <begin position="1559"/>
        <end position="1576"/>
    </location>
</feature>
<gene>
    <name evidence="21" type="primary">LOC108734606</name>
</gene>
<feature type="compositionally biased region" description="Low complexity" evidence="17">
    <location>
        <begin position="1535"/>
        <end position="1545"/>
    </location>
</feature>
<keyword evidence="20" id="KW-1185">Reference proteome</keyword>
<evidence type="ECO:0000256" key="9">
    <source>
        <dbReference type="ARBA" id="ARBA00023203"/>
    </source>
</evidence>
<evidence type="ECO:0000256" key="12">
    <source>
        <dbReference type="ARBA" id="ARBA00067399"/>
    </source>
</evidence>
<dbReference type="FunCoup" id="A0A7F5RL83">
    <property type="interactions" value="143"/>
</dbReference>
<feature type="compositionally biased region" description="Polar residues" evidence="17">
    <location>
        <begin position="1496"/>
        <end position="1520"/>
    </location>
</feature>
<reference evidence="21" key="1">
    <citation type="submission" date="2025-08" db="UniProtKB">
        <authorList>
            <consortium name="RefSeq"/>
        </authorList>
    </citation>
    <scope>IDENTIFICATION</scope>
    <source>
        <tissue evidence="21">Entire body</tissue>
    </source>
</reference>
<dbReference type="InParanoid" id="A0A7F5RL83"/>
<dbReference type="OrthoDB" id="62701at2759"/>
<feature type="compositionally biased region" description="Polar residues" evidence="17">
    <location>
        <begin position="276"/>
        <end position="293"/>
    </location>
</feature>
<dbReference type="Gene3D" id="2.30.42.10">
    <property type="match status" value="1"/>
</dbReference>
<dbReference type="CDD" id="cd06790">
    <property type="entry name" value="PDZ_neurabin-like"/>
    <property type="match status" value="1"/>
</dbReference>
<keyword evidence="4" id="KW-0597">Phosphoprotein</keyword>
<keyword evidence="9" id="KW-0009">Actin-binding</keyword>
<dbReference type="SUPFAM" id="SSF50156">
    <property type="entry name" value="PDZ domain-like"/>
    <property type="match status" value="1"/>
</dbReference>
<evidence type="ECO:0000256" key="2">
    <source>
        <dbReference type="ARBA" id="ARBA00022473"/>
    </source>
</evidence>
<dbReference type="RefSeq" id="XP_025836701.1">
    <property type="nucleotide sequence ID" value="XM_025980916.1"/>
</dbReference>
<dbReference type="GO" id="GO:0005737">
    <property type="term" value="C:cytoplasm"/>
    <property type="evidence" value="ECO:0007669"/>
    <property type="project" value="TreeGrafter"/>
</dbReference>
<dbReference type="InterPro" id="IPR040645">
    <property type="entry name" value="Neurabin-1/2_PDZ"/>
</dbReference>
<feature type="region of interest" description="Disordered" evidence="17">
    <location>
        <begin position="1164"/>
        <end position="1191"/>
    </location>
</feature>
<dbReference type="Gene3D" id="1.10.150.50">
    <property type="entry name" value="Transcription Factor, Ets-1"/>
    <property type="match status" value="1"/>
</dbReference>
<feature type="region of interest" description="Disordered" evidence="17">
    <location>
        <begin position="154"/>
        <end position="611"/>
    </location>
</feature>
<dbReference type="SMART" id="SM00454">
    <property type="entry name" value="SAM"/>
    <property type="match status" value="1"/>
</dbReference>
<dbReference type="InterPro" id="IPR001660">
    <property type="entry name" value="SAM"/>
</dbReference>
<evidence type="ECO:0000256" key="11">
    <source>
        <dbReference type="ARBA" id="ARBA00034103"/>
    </source>
</evidence>
<sequence>MDEKKHTRVGGTKVSQIANIFQGGKIASKEDILFPLRSKSKGDEHGVSDKKDMDAPTVTVIRTESHVTRFNNARALFEKLGEENKCNNKERVFPLQSTKSASSILDSRSRSSSANSETRGSDYKSRSPSPKSFDTNLNSFSSSVPVLNDANLNETKTNGHAINGGFERTKNVDDIDRTKPKKPEKPERKFNSRELIEKQRNWTSHFTKTRAASRYGSDANRVSANNGQSAAATRSASFNNRSRESSITNTSPPSSDNAEVNRRSNFVRKNRPASVIPTTSPIANEIPNTNSKEPVTPPPKDYPKAPTVGPGNVNESKGPTSNKYIKSDLSSRRGFVPKTLYNKSDDVSNDSGGSVDELRRDSPIKSSPSQESLRPPSASSASPRSPSSSKSPVEDKERNRDSFSGSLSSISPPSSPSRVKTESEKQEKEGSEKEINDSSESSKSKNEKIEDVAVTRRNKVSSISLNIPAAGLGNRPPSMVSTSTADEGGFNEPYPEIKAKLKPHEDSVPPLLTEDAGGTESPESKHVPINNNLETFDLIKSTERSRSQSTEESPTPDPIYAVPHKVHSHQRSTSVVSHESLPQVSVSPQRDSDSSFQKSTSEDSQVTVVPQTSCEARQSSFVQQKSTSTDSEGSQVTCVQQTITNSSLTQSKSTDLLSELDCSTPETTIVQQKSIDSDIMYNNPPNYITNSVLAQLESQDSFEESCKKFIDQEKLHEEESRRRSTSNSEREEVNDIKSSQCVLSDIVTEKDESVKNNGANLPVDVVCDVDVNGANTDVNSSEKFCETVEEDVADSMTPAEAENLLSTKILEKRIRQEILSDEEAQEITRLLGPTDLKPGSWHPDTSSNSFLQDSMSGPNSLLQNSTGPQSLNDSLGPPSLQEDSLTESADRTSESMEQTCMKESVTSSIMQESMSSIDASSHEVDAMWNSKIESSMSVSDSGLIDSATSLSDANILDTNEYHTKEFVPEHVKIIGVEQGVHYYEDGHFFMEIPGLPQEDEEDDLEYPMYVKKPSKVSFSVGPITVYSTFSITDYDRRNEDVDPVAASAEYELEKRVEKMDVFPVELVKGPEGLGLSIIGMGVGADAGLEKLGIFVKTITSNGAAAKDGRIQVNDQIIEVDGKSLVGVTQAYAASVLRNTSGLVKFLIGREKDPENSEVAQLIRQSLQADKEREERRQRQLEAEHHSDASTVPVTGKQQINFFFLFEISCRLKGFAGSANSSFSDGPPSPSVHNESLFEQEYNDMNDVETLRLLLQENQQKLSISELEITQLKNKLMEQNSGDSENLEKLKQTNQKLRDAESKLNQTRKEMQNYQNMLEQSQTQYTTLEKKYNKAKRLVREFQQRELDMIHREEFYQQLLQEKDTEYNALVKNLKDRIIALEQDLLETQRKAGLPIGLPYDSISLKQLTPQMTRKQPPKPILTALDTEFSDTEVSDTSPEDADKTATVERKLPIKEELDKAVPPHELLDISASKSKAELATRGALANRQLPTAKKGSLSNSSSDYGLDDSCNSGDEMSTHSPHMDLKRSDPKDYSSESGNYSSESRGSTERNSLPLARPTSLNTYDSNTYTVHQSSHSHTQYSAQSLYYNSQTTYGYSQGPVAAHQVNKEPIAIAQAPVVGANVVYARVQKGHQHQSSPDPWATATTNKAASIGLGPPTSLAEQLKQVLAEREKRIDSGSVTSSTDDLTEKSKSTAQHLLEEIRQAVNEANARVKKVVPVTLSPPGTVPWQQQGATSPTPPSPSSLSSGSVSPSRHDSTWTQQSDLSLSCSSINSDKRSSHFWQSAPVTEWSKEQVCHWLLAIGLEQHISKFIELQVNGSALLQLTSTDFKILGISSDDKSRLKRKIKELKLQVEKERKQMEKDRKEKEKMQRKADKMAEKANKKK</sequence>
<dbReference type="GO" id="GO:0019722">
    <property type="term" value="P:calcium-mediated signaling"/>
    <property type="evidence" value="ECO:0007669"/>
    <property type="project" value="TreeGrafter"/>
</dbReference>
<evidence type="ECO:0000256" key="10">
    <source>
        <dbReference type="ARBA" id="ARBA00023212"/>
    </source>
</evidence>
<evidence type="ECO:0000256" key="3">
    <source>
        <dbReference type="ARBA" id="ARBA00022490"/>
    </source>
</evidence>
<dbReference type="PANTHER" id="PTHR16154">
    <property type="entry name" value="NEURABIN"/>
    <property type="match status" value="1"/>
</dbReference>
<feature type="compositionally biased region" description="Basic and acidic residues" evidence="17">
    <location>
        <begin position="495"/>
        <end position="507"/>
    </location>
</feature>
<feature type="compositionally biased region" description="Basic and acidic residues" evidence="17">
    <location>
        <begin position="392"/>
        <end position="401"/>
    </location>
</feature>
<keyword evidence="10" id="KW-0206">Cytoskeleton</keyword>
<feature type="compositionally biased region" description="Low complexity" evidence="17">
    <location>
        <begin position="372"/>
        <end position="391"/>
    </location>
</feature>
<name>A0A7F5RL83_AGRPL</name>
<dbReference type="SUPFAM" id="SSF47769">
    <property type="entry name" value="SAM/Pointed domain"/>
    <property type="match status" value="1"/>
</dbReference>
<feature type="compositionally biased region" description="Polar residues" evidence="17">
    <location>
        <begin position="571"/>
        <end position="611"/>
    </location>
</feature>
<evidence type="ECO:0000256" key="5">
    <source>
        <dbReference type="ARBA" id="ARBA00022782"/>
    </source>
</evidence>
<feature type="compositionally biased region" description="Low complexity" evidence="17">
    <location>
        <begin position="1743"/>
        <end position="1752"/>
    </location>
</feature>
<dbReference type="GO" id="GO:0031175">
    <property type="term" value="P:neuron projection development"/>
    <property type="evidence" value="ECO:0007669"/>
    <property type="project" value="TreeGrafter"/>
</dbReference>
<proteinExistence type="predicted"/>
<feature type="region of interest" description="Disordered" evidence="17">
    <location>
        <begin position="714"/>
        <end position="735"/>
    </location>
</feature>
<evidence type="ECO:0000256" key="15">
    <source>
        <dbReference type="ARBA" id="ARBA00082439"/>
    </source>
</evidence>
<accession>A0A7F5RL83</accession>
<dbReference type="PROSITE" id="PS50105">
    <property type="entry name" value="SAM_DOMAIN"/>
    <property type="match status" value="1"/>
</dbReference>
<feature type="compositionally biased region" description="Acidic residues" evidence="17">
    <location>
        <begin position="1428"/>
        <end position="1439"/>
    </location>
</feature>
<dbReference type="PANTHER" id="PTHR16154:SF6">
    <property type="entry name" value="SPINOPHILIN, ISOFORM J"/>
    <property type="match status" value="1"/>
</dbReference>
<dbReference type="GO" id="GO:0030425">
    <property type="term" value="C:dendrite"/>
    <property type="evidence" value="ECO:0007669"/>
    <property type="project" value="TreeGrafter"/>
</dbReference>
<keyword evidence="2" id="KW-0217">Developmental protein</keyword>
<dbReference type="GO" id="GO:0007015">
    <property type="term" value="P:actin filament organization"/>
    <property type="evidence" value="ECO:0007669"/>
    <property type="project" value="TreeGrafter"/>
</dbReference>
<feature type="compositionally biased region" description="Polar residues" evidence="17">
    <location>
        <begin position="126"/>
        <end position="137"/>
    </location>
</feature>
<dbReference type="SMART" id="SM00228">
    <property type="entry name" value="PDZ"/>
    <property type="match status" value="1"/>
</dbReference>
<keyword evidence="8 16" id="KW-0175">Coiled coil</keyword>
<feature type="compositionally biased region" description="Polar residues" evidence="17">
    <location>
        <begin position="220"/>
        <end position="258"/>
    </location>
</feature>
<dbReference type="InterPro" id="IPR001478">
    <property type="entry name" value="PDZ"/>
</dbReference>
<feature type="domain" description="PDZ" evidence="19">
    <location>
        <begin position="1063"/>
        <end position="1151"/>
    </location>
</feature>
<dbReference type="GO" id="GO:0014069">
    <property type="term" value="C:postsynaptic density"/>
    <property type="evidence" value="ECO:0007669"/>
    <property type="project" value="TreeGrafter"/>
</dbReference>
<dbReference type="Pfam" id="PF00595">
    <property type="entry name" value="PDZ"/>
    <property type="match status" value="1"/>
</dbReference>
<dbReference type="GO" id="GO:0015629">
    <property type="term" value="C:actin cytoskeleton"/>
    <property type="evidence" value="ECO:0007669"/>
    <property type="project" value="TreeGrafter"/>
</dbReference>
<organism evidence="20 21">
    <name type="scientific">Agrilus planipennis</name>
    <name type="common">Emerald ash borer</name>
    <name type="synonym">Agrilus marcopoli</name>
    <dbReference type="NCBI Taxonomy" id="224129"/>
    <lineage>
        <taxon>Eukaryota</taxon>
        <taxon>Metazoa</taxon>
        <taxon>Ecdysozoa</taxon>
        <taxon>Arthropoda</taxon>
        <taxon>Hexapoda</taxon>
        <taxon>Insecta</taxon>
        <taxon>Pterygota</taxon>
        <taxon>Neoptera</taxon>
        <taxon>Endopterygota</taxon>
        <taxon>Coleoptera</taxon>
        <taxon>Polyphaga</taxon>
        <taxon>Elateriformia</taxon>
        <taxon>Buprestoidea</taxon>
        <taxon>Buprestidae</taxon>
        <taxon>Agrilinae</taxon>
        <taxon>Agrilus</taxon>
    </lineage>
</organism>
<feature type="region of interest" description="Disordered" evidence="17">
    <location>
        <begin position="1672"/>
        <end position="1692"/>
    </location>
</feature>
<dbReference type="CDD" id="cd09512">
    <property type="entry name" value="SAM_Neurabin-like"/>
    <property type="match status" value="1"/>
</dbReference>
<feature type="region of interest" description="Disordered" evidence="17">
    <location>
        <begin position="1856"/>
        <end position="1885"/>
    </location>
</feature>
<evidence type="ECO:0000256" key="1">
    <source>
        <dbReference type="ARBA" id="ARBA00004245"/>
    </source>
</evidence>
<evidence type="ECO:0000256" key="17">
    <source>
        <dbReference type="SAM" id="MobiDB-lite"/>
    </source>
</evidence>
<dbReference type="GO" id="GO:0051015">
    <property type="term" value="F:actin filament binding"/>
    <property type="evidence" value="ECO:0007669"/>
    <property type="project" value="TreeGrafter"/>
</dbReference>
<feature type="region of interest" description="Disordered" evidence="17">
    <location>
        <begin position="831"/>
        <end position="898"/>
    </location>
</feature>
<dbReference type="InterPro" id="IPR036034">
    <property type="entry name" value="PDZ_sf"/>
</dbReference>
<keyword evidence="3" id="KW-0963">Cytoplasm</keyword>
<feature type="compositionally biased region" description="Basic and acidic residues" evidence="17">
    <location>
        <begin position="1440"/>
        <end position="1458"/>
    </location>
</feature>
<feature type="compositionally biased region" description="Low complexity" evidence="17">
    <location>
        <begin position="100"/>
        <end position="118"/>
    </location>
</feature>
<feature type="compositionally biased region" description="Basic and acidic residues" evidence="17">
    <location>
        <begin position="419"/>
        <end position="454"/>
    </location>
</feature>
<feature type="compositionally biased region" description="Polar residues" evidence="17">
    <location>
        <begin position="313"/>
        <end position="324"/>
    </location>
</feature>
<feature type="domain" description="SAM" evidence="18">
    <location>
        <begin position="1790"/>
        <end position="1835"/>
    </location>
</feature>
<evidence type="ECO:0000256" key="13">
    <source>
        <dbReference type="ARBA" id="ARBA00076637"/>
    </source>
</evidence>
<protein>
    <recommendedName>
        <fullName evidence="12">Neurabin-1</fullName>
    </recommendedName>
    <alternativeName>
        <fullName evidence="14">Neurabin-I</fullName>
    </alternativeName>
    <alternativeName>
        <fullName evidence="13">Neural tissue-specific F-actin-binding protein I</fullName>
    </alternativeName>
    <alternativeName>
        <fullName evidence="15">Protein phosphatase 1 regulatory subunit 9A</fullName>
    </alternativeName>
</protein>
<feature type="compositionally biased region" description="Polar residues" evidence="17">
    <location>
        <begin position="843"/>
        <end position="873"/>
    </location>
</feature>
<dbReference type="Pfam" id="PF00536">
    <property type="entry name" value="SAM_1"/>
    <property type="match status" value="1"/>
</dbReference>
<feature type="compositionally biased region" description="Basic and acidic residues" evidence="17">
    <location>
        <begin position="1521"/>
        <end position="1534"/>
    </location>
</feature>
<keyword evidence="5" id="KW-0221">Differentiation</keyword>
<evidence type="ECO:0000259" key="19">
    <source>
        <dbReference type="PROSITE" id="PS50106"/>
    </source>
</evidence>
<feature type="region of interest" description="Disordered" evidence="17">
    <location>
        <begin position="91"/>
        <end position="137"/>
    </location>
</feature>
<evidence type="ECO:0000256" key="14">
    <source>
        <dbReference type="ARBA" id="ARBA00077125"/>
    </source>
</evidence>
<dbReference type="Pfam" id="PF17817">
    <property type="entry name" value="PDZ_5"/>
    <property type="match status" value="1"/>
</dbReference>
<evidence type="ECO:0000256" key="7">
    <source>
        <dbReference type="ARBA" id="ARBA00023018"/>
    </source>
</evidence>
<keyword evidence="7" id="KW-0770">Synapse</keyword>
<evidence type="ECO:0000256" key="6">
    <source>
        <dbReference type="ARBA" id="ARBA00022902"/>
    </source>
</evidence>
<evidence type="ECO:0000256" key="4">
    <source>
        <dbReference type="ARBA" id="ARBA00022553"/>
    </source>
</evidence>
<evidence type="ECO:0000313" key="20">
    <source>
        <dbReference type="Proteomes" id="UP000192223"/>
    </source>
</evidence>
<feature type="coiled-coil region" evidence="16">
    <location>
        <begin position="1254"/>
        <end position="1344"/>
    </location>
</feature>
<dbReference type="FunFam" id="1.10.150.50:FF:000008">
    <property type="entry name" value="Neurabin-1 isoform 1-like protein"/>
    <property type="match status" value="1"/>
</dbReference>